<organism evidence="2">
    <name type="scientific">Tanacetum cinerariifolium</name>
    <name type="common">Dalmatian daisy</name>
    <name type="synonym">Chrysanthemum cinerariifolium</name>
    <dbReference type="NCBI Taxonomy" id="118510"/>
    <lineage>
        <taxon>Eukaryota</taxon>
        <taxon>Viridiplantae</taxon>
        <taxon>Streptophyta</taxon>
        <taxon>Embryophyta</taxon>
        <taxon>Tracheophyta</taxon>
        <taxon>Spermatophyta</taxon>
        <taxon>Magnoliopsida</taxon>
        <taxon>eudicotyledons</taxon>
        <taxon>Gunneridae</taxon>
        <taxon>Pentapetalae</taxon>
        <taxon>asterids</taxon>
        <taxon>campanulids</taxon>
        <taxon>Asterales</taxon>
        <taxon>Asteraceae</taxon>
        <taxon>Asteroideae</taxon>
        <taxon>Anthemideae</taxon>
        <taxon>Anthemidinae</taxon>
        <taxon>Tanacetum</taxon>
    </lineage>
</organism>
<protein>
    <submittedName>
        <fullName evidence="2">Uncharacterized protein</fullName>
    </submittedName>
</protein>
<dbReference type="AlphaFoldDB" id="A0A699J1M9"/>
<feature type="compositionally biased region" description="Acidic residues" evidence="1">
    <location>
        <begin position="50"/>
        <end position="71"/>
    </location>
</feature>
<dbReference type="EMBL" id="BKCJ010360462">
    <property type="protein sequence ID" value="GFA04485.1"/>
    <property type="molecule type" value="Genomic_DNA"/>
</dbReference>
<accession>A0A699J1M9</accession>
<gene>
    <name evidence="2" type="ORF">Tci_576457</name>
</gene>
<comment type="caution">
    <text evidence="2">The sequence shown here is derived from an EMBL/GenBank/DDBJ whole genome shotgun (WGS) entry which is preliminary data.</text>
</comment>
<feature type="compositionally biased region" description="Polar residues" evidence="1">
    <location>
        <begin position="1"/>
        <end position="18"/>
    </location>
</feature>
<proteinExistence type="predicted"/>
<feature type="region of interest" description="Disordered" evidence="1">
    <location>
        <begin position="1"/>
        <end position="82"/>
    </location>
</feature>
<sequence length="82" mass="9054">MLDSEQSTVSYTSISLDSDPSAWGIPLMDASEVPKMDPYEEDPINYVGDANDDEDKEEEESSKDDDDEEEEHLAPADSTAIP</sequence>
<reference evidence="2" key="1">
    <citation type="journal article" date="2019" name="Sci. Rep.">
        <title>Draft genome of Tanacetum cinerariifolium, the natural source of mosquito coil.</title>
        <authorList>
            <person name="Yamashiro T."/>
            <person name="Shiraishi A."/>
            <person name="Satake H."/>
            <person name="Nakayama K."/>
        </authorList>
    </citation>
    <scope>NUCLEOTIDE SEQUENCE</scope>
</reference>
<evidence type="ECO:0000313" key="2">
    <source>
        <dbReference type="EMBL" id="GFA04485.1"/>
    </source>
</evidence>
<evidence type="ECO:0000256" key="1">
    <source>
        <dbReference type="SAM" id="MobiDB-lite"/>
    </source>
</evidence>
<name>A0A699J1M9_TANCI</name>
<feature type="non-terminal residue" evidence="2">
    <location>
        <position position="82"/>
    </location>
</feature>